<evidence type="ECO:0000313" key="5">
    <source>
        <dbReference type="Proteomes" id="UP000094463"/>
    </source>
</evidence>
<feature type="transmembrane region" description="Helical" evidence="3">
    <location>
        <begin position="12"/>
        <end position="32"/>
    </location>
</feature>
<dbReference type="AlphaFoldDB" id="A0A1D7QS90"/>
<dbReference type="Proteomes" id="UP000094463">
    <property type="component" value="Chromosome"/>
</dbReference>
<keyword evidence="5" id="KW-1185">Reference proteome</keyword>
<dbReference type="Pfam" id="PF07963">
    <property type="entry name" value="N_methyl"/>
    <property type="match status" value="1"/>
</dbReference>
<dbReference type="RefSeq" id="WP_069364008.1">
    <property type="nucleotide sequence ID" value="NZ_CP012502.1"/>
</dbReference>
<dbReference type="PROSITE" id="PS00409">
    <property type="entry name" value="PROKAR_NTER_METHYL"/>
    <property type="match status" value="1"/>
</dbReference>
<name>A0A1D7QS90_9BACI</name>
<evidence type="ECO:0000313" key="4">
    <source>
        <dbReference type="EMBL" id="AOM81880.1"/>
    </source>
</evidence>
<reference evidence="4 5" key="1">
    <citation type="submission" date="2015-08" db="EMBL/GenBank/DDBJ databases">
        <title>The complete genome sequence of Bacillus beveridgei MLTeJB.</title>
        <authorList>
            <person name="Hanson T.E."/>
            <person name="Mesa C."/>
            <person name="Basesman S.M."/>
            <person name="Oremland R.S."/>
        </authorList>
    </citation>
    <scope>NUCLEOTIDE SEQUENCE [LARGE SCALE GENOMIC DNA]</scope>
    <source>
        <strain evidence="4 5">MLTeJB</strain>
    </source>
</reference>
<dbReference type="KEGG" id="bbev:BBEV_0487"/>
<organism evidence="4 5">
    <name type="scientific">Salisediminibacterium beveridgei</name>
    <dbReference type="NCBI Taxonomy" id="632773"/>
    <lineage>
        <taxon>Bacteria</taxon>
        <taxon>Bacillati</taxon>
        <taxon>Bacillota</taxon>
        <taxon>Bacilli</taxon>
        <taxon>Bacillales</taxon>
        <taxon>Bacillaceae</taxon>
        <taxon>Salisediminibacterium</taxon>
    </lineage>
</organism>
<protein>
    <recommendedName>
        <fullName evidence="6">Prepilin-type N-terminal cleavage/methylation domain-containing protein</fullName>
    </recommendedName>
</protein>
<dbReference type="OrthoDB" id="2454139at2"/>
<accession>A0A1D7QS90</accession>
<gene>
    <name evidence="4" type="ORF">BBEV_0487</name>
</gene>
<keyword evidence="3" id="KW-0812">Transmembrane</keyword>
<evidence type="ECO:0000256" key="2">
    <source>
        <dbReference type="ARBA" id="ARBA00023287"/>
    </source>
</evidence>
<comment type="subcellular location">
    <subcellularLocation>
        <location evidence="1">Cell surface</location>
    </subcellularLocation>
</comment>
<keyword evidence="2" id="KW-0178">Competence</keyword>
<dbReference type="NCBIfam" id="TIGR02532">
    <property type="entry name" value="IV_pilin_GFxxxE"/>
    <property type="match status" value="1"/>
</dbReference>
<dbReference type="EMBL" id="CP012502">
    <property type="protein sequence ID" value="AOM81880.1"/>
    <property type="molecule type" value="Genomic_DNA"/>
</dbReference>
<sequence>MQNFQEKGFTLLELLASIVLIGVIFTSLFHFLGQNIFMSASVEDQYVTAQLAEREMEEIKLEEELDVPNLAGEKTTYEYDLINNNKIYKVTAEIYAEDSDEAAAGLFRLRVTVAEEESDRSSVAYGWYMMAGDEGEGND</sequence>
<dbReference type="GO" id="GO:0009986">
    <property type="term" value="C:cell surface"/>
    <property type="evidence" value="ECO:0007669"/>
    <property type="project" value="UniProtKB-SubCell"/>
</dbReference>
<dbReference type="GO" id="GO:0030420">
    <property type="term" value="P:establishment of competence for transformation"/>
    <property type="evidence" value="ECO:0007669"/>
    <property type="project" value="UniProtKB-KW"/>
</dbReference>
<keyword evidence="3" id="KW-0472">Membrane</keyword>
<dbReference type="InterPro" id="IPR012902">
    <property type="entry name" value="N_methyl_site"/>
</dbReference>
<evidence type="ECO:0008006" key="6">
    <source>
        <dbReference type="Google" id="ProtNLM"/>
    </source>
</evidence>
<keyword evidence="3" id="KW-1133">Transmembrane helix</keyword>
<evidence type="ECO:0000256" key="3">
    <source>
        <dbReference type="SAM" id="Phobius"/>
    </source>
</evidence>
<proteinExistence type="predicted"/>
<evidence type="ECO:0000256" key="1">
    <source>
        <dbReference type="ARBA" id="ARBA00004241"/>
    </source>
</evidence>
<dbReference type="STRING" id="632773.BBEV_0487"/>